<comment type="caution">
    <text evidence="2">The sequence shown here is derived from an EMBL/GenBank/DDBJ whole genome shotgun (WGS) entry which is preliminary data.</text>
</comment>
<dbReference type="Proteomes" id="UP000542811">
    <property type="component" value="Unassembled WGS sequence"/>
</dbReference>
<name>A0ABR6GEG5_9HYPH</name>
<feature type="transmembrane region" description="Helical" evidence="1">
    <location>
        <begin position="15"/>
        <end position="38"/>
    </location>
</feature>
<sequence length="174" mass="18638">MAGFVEFVRDNVKKAFAAALAAGGLFGAVGGGAVTYYFTVQQTRVERFESTMLTEYQAVATAKRQLYASIDALTAGLAKGKKPDAALVADINKQVLELHQRVDLFSIGLPVADKQKVAAVKVALAGMKAELSRAKVKEDLPFIAGQVVQFETAYKAVEPIVERQIGMPSEMLNG</sequence>
<dbReference type="EMBL" id="JACHXX010000008">
    <property type="protein sequence ID" value="MBB3164677.1"/>
    <property type="molecule type" value="Genomic_DNA"/>
</dbReference>
<organism evidence="2 3">
    <name type="scientific">Rhizobium laguerreae</name>
    <dbReference type="NCBI Taxonomy" id="1076926"/>
    <lineage>
        <taxon>Bacteria</taxon>
        <taxon>Pseudomonadati</taxon>
        <taxon>Pseudomonadota</taxon>
        <taxon>Alphaproteobacteria</taxon>
        <taxon>Hyphomicrobiales</taxon>
        <taxon>Rhizobiaceae</taxon>
        <taxon>Rhizobium/Agrobacterium group</taxon>
        <taxon>Rhizobium</taxon>
    </lineage>
</organism>
<evidence type="ECO:0000313" key="2">
    <source>
        <dbReference type="EMBL" id="MBB3164677.1"/>
    </source>
</evidence>
<keyword evidence="1" id="KW-1133">Transmembrane helix</keyword>
<evidence type="ECO:0000256" key="1">
    <source>
        <dbReference type="SAM" id="Phobius"/>
    </source>
</evidence>
<proteinExistence type="predicted"/>
<reference evidence="2 3" key="1">
    <citation type="submission" date="2020-08" db="EMBL/GenBank/DDBJ databases">
        <title>Genomic Encyclopedia of Type Strains, Phase III (KMG-III): the genomes of soil and plant-associated and newly described type strains.</title>
        <authorList>
            <person name="Whitman W."/>
        </authorList>
    </citation>
    <scope>NUCLEOTIDE SEQUENCE [LARGE SCALE GENOMIC DNA]</scope>
    <source>
        <strain evidence="2 3">CECT 8280</strain>
    </source>
</reference>
<protein>
    <submittedName>
        <fullName evidence="2">Uncharacterized protein</fullName>
    </submittedName>
</protein>
<keyword evidence="1" id="KW-0472">Membrane</keyword>
<accession>A0ABR6GEG5</accession>
<evidence type="ECO:0000313" key="3">
    <source>
        <dbReference type="Proteomes" id="UP000542811"/>
    </source>
</evidence>
<gene>
    <name evidence="2" type="ORF">FHS25_005180</name>
</gene>
<dbReference type="RefSeq" id="WP_077979599.1">
    <property type="nucleotide sequence ID" value="NZ_JACHXX010000008.1"/>
</dbReference>
<keyword evidence="1" id="KW-0812">Transmembrane</keyword>
<keyword evidence="3" id="KW-1185">Reference proteome</keyword>